<evidence type="ECO:0000313" key="3">
    <source>
        <dbReference type="Proteomes" id="UP000581206"/>
    </source>
</evidence>
<comment type="caution">
    <text evidence="2">The sequence shown here is derived from an EMBL/GenBank/DDBJ whole genome shotgun (WGS) entry which is preliminary data.</text>
</comment>
<sequence>MSETPLPYRLLTGPDDRSFCERVSAALAEGYRLYGSPAATFDGERVIVAQAVILPGAGEPTVRPL</sequence>
<reference evidence="2 3" key="1">
    <citation type="submission" date="2020-04" db="EMBL/GenBank/DDBJ databases">
        <title>MicrobeNet Type strains.</title>
        <authorList>
            <person name="Nicholson A.C."/>
        </authorList>
    </citation>
    <scope>NUCLEOTIDE SEQUENCE [LARGE SCALE GENOMIC DNA]</scope>
    <source>
        <strain evidence="2 3">ATCC BAA-788</strain>
    </source>
</reference>
<feature type="domain" description="DUF1737" evidence="1">
    <location>
        <begin position="8"/>
        <end position="53"/>
    </location>
</feature>
<gene>
    <name evidence="2" type="ORF">HGA03_10080</name>
</gene>
<evidence type="ECO:0000259" key="1">
    <source>
        <dbReference type="Pfam" id="PF08410"/>
    </source>
</evidence>
<evidence type="ECO:0000313" key="2">
    <source>
        <dbReference type="EMBL" id="NKY23008.1"/>
    </source>
</evidence>
<proteinExistence type="predicted"/>
<name>A0A7X6KVY1_9CELL</name>
<protein>
    <submittedName>
        <fullName evidence="2">DUF1737 domain-containing protein</fullName>
    </submittedName>
</protein>
<dbReference type="Pfam" id="PF08410">
    <property type="entry name" value="DUF1737"/>
    <property type="match status" value="1"/>
</dbReference>
<dbReference type="EMBL" id="JAAXOX010000004">
    <property type="protein sequence ID" value="NKY23008.1"/>
    <property type="molecule type" value="Genomic_DNA"/>
</dbReference>
<dbReference type="InterPro" id="IPR013619">
    <property type="entry name" value="DUF1737"/>
</dbReference>
<dbReference type="RefSeq" id="WP_168630135.1">
    <property type="nucleotide sequence ID" value="NZ_BONL01000001.1"/>
</dbReference>
<keyword evidence="3" id="KW-1185">Reference proteome</keyword>
<dbReference type="AlphaFoldDB" id="A0A7X6KVY1"/>
<organism evidence="2 3">
    <name type="scientific">Cellulomonas denverensis</name>
    <dbReference type="NCBI Taxonomy" id="264297"/>
    <lineage>
        <taxon>Bacteria</taxon>
        <taxon>Bacillati</taxon>
        <taxon>Actinomycetota</taxon>
        <taxon>Actinomycetes</taxon>
        <taxon>Micrococcales</taxon>
        <taxon>Cellulomonadaceae</taxon>
        <taxon>Cellulomonas</taxon>
    </lineage>
</organism>
<dbReference type="Proteomes" id="UP000581206">
    <property type="component" value="Unassembled WGS sequence"/>
</dbReference>
<accession>A0A7X6KVY1</accession>